<name>A0ABT6Q1G8_9PROT</name>
<reference evidence="1" key="1">
    <citation type="submission" date="2023-05" db="EMBL/GenBank/DDBJ databases">
        <title>Whole genome sequence of Commensalibacter sp.</title>
        <authorList>
            <person name="Charoenyingcharoen P."/>
            <person name="Yukphan P."/>
        </authorList>
    </citation>
    <scope>NUCLEOTIDE SEQUENCE</scope>
    <source>
        <strain evidence="1">TBRC 16381</strain>
    </source>
</reference>
<protein>
    <submittedName>
        <fullName evidence="1">Uncharacterized protein</fullName>
    </submittedName>
</protein>
<dbReference type="RefSeq" id="WP_281448060.1">
    <property type="nucleotide sequence ID" value="NZ_JASBAO010000001.1"/>
</dbReference>
<organism evidence="1 2">
    <name type="scientific">Commensalibacter oyaizuii</name>
    <dbReference type="NCBI Taxonomy" id="3043873"/>
    <lineage>
        <taxon>Bacteria</taxon>
        <taxon>Pseudomonadati</taxon>
        <taxon>Pseudomonadota</taxon>
        <taxon>Alphaproteobacteria</taxon>
        <taxon>Acetobacterales</taxon>
        <taxon>Acetobacteraceae</taxon>
    </lineage>
</organism>
<evidence type="ECO:0000313" key="1">
    <source>
        <dbReference type="EMBL" id="MDI2090945.1"/>
    </source>
</evidence>
<proteinExistence type="predicted"/>
<evidence type="ECO:0000313" key="2">
    <source>
        <dbReference type="Proteomes" id="UP001431634"/>
    </source>
</evidence>
<sequence length="47" mass="5772">MILLSVCLALLIMFSIFFSLWDVLVGRWSKTERKREEQEDKERFDYE</sequence>
<gene>
    <name evidence="1" type="ORF">QJV27_06095</name>
</gene>
<comment type="caution">
    <text evidence="1">The sequence shown here is derived from an EMBL/GenBank/DDBJ whole genome shotgun (WGS) entry which is preliminary data.</text>
</comment>
<accession>A0ABT6Q1G8</accession>
<dbReference type="EMBL" id="JASBAO010000001">
    <property type="protein sequence ID" value="MDI2090945.1"/>
    <property type="molecule type" value="Genomic_DNA"/>
</dbReference>
<keyword evidence="2" id="KW-1185">Reference proteome</keyword>
<dbReference type="Proteomes" id="UP001431634">
    <property type="component" value="Unassembled WGS sequence"/>
</dbReference>